<evidence type="ECO:0000256" key="3">
    <source>
        <dbReference type="ARBA" id="ARBA00023180"/>
    </source>
</evidence>
<dbReference type="InterPro" id="IPR049625">
    <property type="entry name" value="Glyco_transf_61_cat"/>
</dbReference>
<organism evidence="5 6">
    <name type="scientific">Natrarchaeobaculum sulfurireducens</name>
    <dbReference type="NCBI Taxonomy" id="2044521"/>
    <lineage>
        <taxon>Archaea</taxon>
        <taxon>Methanobacteriati</taxon>
        <taxon>Methanobacteriota</taxon>
        <taxon>Stenosarchaea group</taxon>
        <taxon>Halobacteria</taxon>
        <taxon>Halobacteriales</taxon>
        <taxon>Natrialbaceae</taxon>
        <taxon>Natrarchaeobaculum</taxon>
    </lineage>
</organism>
<protein>
    <submittedName>
        <fullName evidence="5">Tetratricopeptide TPR_2</fullName>
    </submittedName>
</protein>
<accession>A0A346PTJ9</accession>
<reference evidence="6" key="1">
    <citation type="submission" date="2018-02" db="EMBL/GenBank/DDBJ databases">
        <title>Phenotypic and genomic properties of facultatively anaerobic sulfur-reducing natronoarchaea from hypersaline soda lakes.</title>
        <authorList>
            <person name="Sorokin D.Y."/>
            <person name="Kublanov I.V."/>
            <person name="Roman P."/>
            <person name="Sinninghe Damste J.S."/>
            <person name="Golyshin P.N."/>
            <person name="Rojo D."/>
            <person name="Ciordia S."/>
            <person name="Mena M.D.C."/>
            <person name="Ferrer M."/>
            <person name="Messina E."/>
            <person name="Smedile F."/>
            <person name="La Spada G."/>
            <person name="La Cono V."/>
            <person name="Yakimov M.M."/>
        </authorList>
    </citation>
    <scope>NUCLEOTIDE SEQUENCE [LARGE SCALE GENOMIC DNA]</scope>
    <source>
        <strain evidence="6">AArc-Mg</strain>
    </source>
</reference>
<evidence type="ECO:0000313" key="5">
    <source>
        <dbReference type="EMBL" id="AXR82844.1"/>
    </source>
</evidence>
<dbReference type="Proteomes" id="UP000258613">
    <property type="component" value="Chromosome"/>
</dbReference>
<evidence type="ECO:0000313" key="6">
    <source>
        <dbReference type="Proteomes" id="UP000258613"/>
    </source>
</evidence>
<keyword evidence="2" id="KW-0808">Transferase</keyword>
<sequence>MWTPRDFSYRKFKRKWEHDGLTRAIQASAEFATRKLVAPPALHGLIDRGYIQTLNRDDLFSLSDRVYASQYDTYVDSPVNLGESEFVADLDGGYVFPSTGLGTDGAGRPIRETVEPPRKGNNFVIETLVWHGYHDSPRLSGALLRGDTSVFDTYAKSINVACPLCPRFTNYYHWMKETVPKLRYAREYESVTDIDITYLVPSDVPSWLDETLDLLDIPETKIERATAPVYQIDRLLIPSFPDRKPRNYQWTRDVILNNASPDRDAIGAGNSIYISRKNAIERQVVNEREIATMLSKHGFERYFLENHTVQENVVLFNEADIVIGPHGAGLTDIIFSSNVTVIELFGSKVKPPYERLAETLGHEYKSVRCRPQSTDLVVDIDRLEQIIH</sequence>
<evidence type="ECO:0000256" key="2">
    <source>
        <dbReference type="ARBA" id="ARBA00022679"/>
    </source>
</evidence>
<dbReference type="InterPro" id="IPR007657">
    <property type="entry name" value="Glycosyltransferase_61"/>
</dbReference>
<keyword evidence="1" id="KW-0328">Glycosyltransferase</keyword>
<name>A0A346PTJ9_9EURY</name>
<keyword evidence="3" id="KW-0325">Glycoprotein</keyword>
<dbReference type="GO" id="GO:0016757">
    <property type="term" value="F:glycosyltransferase activity"/>
    <property type="evidence" value="ECO:0007669"/>
    <property type="project" value="UniProtKB-KW"/>
</dbReference>
<dbReference type="PANTHER" id="PTHR20961">
    <property type="entry name" value="GLYCOSYLTRANSFERASE"/>
    <property type="match status" value="1"/>
</dbReference>
<feature type="domain" description="Glycosyltransferase 61 catalytic" evidence="4">
    <location>
        <begin position="171"/>
        <end position="341"/>
    </location>
</feature>
<evidence type="ECO:0000259" key="4">
    <source>
        <dbReference type="Pfam" id="PF04577"/>
    </source>
</evidence>
<keyword evidence="6" id="KW-1185">Reference proteome</keyword>
<dbReference type="EMBL" id="CP027033">
    <property type="protein sequence ID" value="AXR82844.1"/>
    <property type="molecule type" value="Genomic_DNA"/>
</dbReference>
<dbReference type="AlphaFoldDB" id="A0A346PTJ9"/>
<proteinExistence type="predicted"/>
<dbReference type="KEGG" id="nag:AArcMg_2855"/>
<gene>
    <name evidence="5" type="ORF">AArcMg_2855</name>
</gene>
<evidence type="ECO:0000256" key="1">
    <source>
        <dbReference type="ARBA" id="ARBA00022676"/>
    </source>
</evidence>
<dbReference type="Pfam" id="PF04577">
    <property type="entry name" value="Glyco_transf_61"/>
    <property type="match status" value="1"/>
</dbReference>